<proteinExistence type="predicted"/>
<sequence>MIMGQMYRMDWQGRRVWTRRGKARAARGLQLALEHVLAESNKIIPLEEGTLMRSGQTSVDEASLTGTVSYGTPYAVRQHEELTWRHAPGRQAKYLETAVNTSRQECLRIMQAELRRWLS</sequence>
<name>A0A3S9U8L5_9CAUD</name>
<keyword evidence="2" id="KW-1185">Reference proteome</keyword>
<evidence type="ECO:0000313" key="2">
    <source>
        <dbReference type="Proteomes" id="UP000287372"/>
    </source>
</evidence>
<protein>
    <submittedName>
        <fullName evidence="1">Uncharacterized protein</fullName>
    </submittedName>
</protein>
<organism evidence="1 2">
    <name type="scientific">Streptomyces phage Hiyaa</name>
    <dbReference type="NCBI Taxonomy" id="2499072"/>
    <lineage>
        <taxon>Viruses</taxon>
        <taxon>Duplodnaviria</taxon>
        <taxon>Heunggongvirae</taxon>
        <taxon>Uroviricota</taxon>
        <taxon>Caudoviricetes</taxon>
        <taxon>Hiyaavirus</taxon>
        <taxon>Hiyaavirus hiyaa</taxon>
    </lineage>
</organism>
<accession>A0A3S9U8L5</accession>
<reference evidence="1 2" key="1">
    <citation type="submission" date="2018-12" db="EMBL/GenBank/DDBJ databases">
        <authorList>
            <person name="Lieu J.K."/>
            <person name="Tian C.Z."/>
            <person name="Hsaio W.J."/>
            <person name="Shaffer C.D."/>
            <person name="Weston-Hafer K.A."/>
            <person name="Russell D.A."/>
            <person name="Pope W.H."/>
            <person name="Jacobs-Sera D."/>
            <person name="Hendrix R.W."/>
            <person name="Hatfull G.F."/>
        </authorList>
    </citation>
    <scope>NUCLEOTIDE SEQUENCE [LARGE SCALE GENOMIC DNA]</scope>
</reference>
<dbReference type="KEGG" id="vg:55009794"/>
<dbReference type="Proteomes" id="UP000287372">
    <property type="component" value="Segment"/>
</dbReference>
<dbReference type="EMBL" id="MK279841">
    <property type="protein sequence ID" value="AZS06656.1"/>
    <property type="molecule type" value="Genomic_DNA"/>
</dbReference>
<evidence type="ECO:0000313" key="1">
    <source>
        <dbReference type="EMBL" id="AZS06656.1"/>
    </source>
</evidence>
<gene>
    <name evidence="1" type="primary">16</name>
    <name evidence="1" type="ORF">SEA_HIYAA_16</name>
</gene>
<dbReference type="GeneID" id="55009794"/>
<dbReference type="RefSeq" id="YP_009818452.1">
    <property type="nucleotide sequence ID" value="NC_048139.1"/>
</dbReference>